<dbReference type="InterPro" id="IPR004589">
    <property type="entry name" value="DNA_helicase_ATP-dep_RecQ"/>
</dbReference>
<dbReference type="SUPFAM" id="SSF46785">
    <property type="entry name" value="Winged helix' DNA-binding domain"/>
    <property type="match status" value="1"/>
</dbReference>
<dbReference type="GO" id="GO:0016787">
    <property type="term" value="F:hydrolase activity"/>
    <property type="evidence" value="ECO:0007669"/>
    <property type="project" value="UniProtKB-KW"/>
</dbReference>
<protein>
    <recommendedName>
        <fullName evidence="16">DNA helicase RecQ</fullName>
        <ecNumber evidence="16">5.6.2.4</ecNumber>
    </recommendedName>
</protein>
<dbReference type="InterPro" id="IPR032284">
    <property type="entry name" value="RecQ_Zn-bd"/>
</dbReference>
<keyword evidence="8 20" id="KW-0347">Helicase</keyword>
<evidence type="ECO:0000256" key="3">
    <source>
        <dbReference type="ARBA" id="ARBA00005446"/>
    </source>
</evidence>
<evidence type="ECO:0000259" key="17">
    <source>
        <dbReference type="PROSITE" id="PS50967"/>
    </source>
</evidence>
<dbReference type="PANTHER" id="PTHR13710:SF105">
    <property type="entry name" value="ATP-DEPENDENT DNA HELICASE Q1"/>
    <property type="match status" value="1"/>
</dbReference>
<dbReference type="Pfam" id="PF09382">
    <property type="entry name" value="RQC"/>
    <property type="match status" value="1"/>
</dbReference>
<dbReference type="GO" id="GO:0006281">
    <property type="term" value="P:DNA repair"/>
    <property type="evidence" value="ECO:0007669"/>
    <property type="project" value="UniProtKB-KW"/>
</dbReference>
<dbReference type="HOGENOM" id="CLU_001103_14_3_9"/>
<evidence type="ECO:0000256" key="15">
    <source>
        <dbReference type="ARBA" id="ARBA00034617"/>
    </source>
</evidence>
<dbReference type="AlphaFoldDB" id="A0A0A7FYF2"/>
<keyword evidence="9" id="KW-0862">Zinc</keyword>
<comment type="similarity">
    <text evidence="3">Belongs to the helicase family. RecQ subfamily.</text>
</comment>
<dbReference type="Gene3D" id="1.10.150.80">
    <property type="entry name" value="HRDC domain"/>
    <property type="match status" value="1"/>
</dbReference>
<evidence type="ECO:0000256" key="9">
    <source>
        <dbReference type="ARBA" id="ARBA00022833"/>
    </source>
</evidence>
<keyword evidence="13" id="KW-0234">DNA repair</keyword>
<dbReference type="Pfam" id="PF14493">
    <property type="entry name" value="HTH_40"/>
    <property type="match status" value="1"/>
</dbReference>
<dbReference type="SMART" id="SM00956">
    <property type="entry name" value="RQC"/>
    <property type="match status" value="1"/>
</dbReference>
<dbReference type="RefSeq" id="WP_039314044.1">
    <property type="nucleotide sequence ID" value="NZ_CP006905.1"/>
</dbReference>
<dbReference type="InterPro" id="IPR002121">
    <property type="entry name" value="HRDC_dom"/>
</dbReference>
<dbReference type="GO" id="GO:0030894">
    <property type="term" value="C:replisome"/>
    <property type="evidence" value="ECO:0007669"/>
    <property type="project" value="TreeGrafter"/>
</dbReference>
<evidence type="ECO:0000256" key="1">
    <source>
        <dbReference type="ARBA" id="ARBA00001946"/>
    </source>
</evidence>
<keyword evidence="12" id="KW-0233">DNA recombination</keyword>
<dbReference type="InterPro" id="IPR018982">
    <property type="entry name" value="RQC_domain"/>
</dbReference>
<accession>A0A0A7FYF2</accession>
<dbReference type="InterPro" id="IPR036390">
    <property type="entry name" value="WH_DNA-bd_sf"/>
</dbReference>
<dbReference type="Pfam" id="PF00570">
    <property type="entry name" value="HRDC"/>
    <property type="match status" value="1"/>
</dbReference>
<evidence type="ECO:0000256" key="14">
    <source>
        <dbReference type="ARBA" id="ARBA00023235"/>
    </source>
</evidence>
<dbReference type="SMART" id="SM00490">
    <property type="entry name" value="HELICc"/>
    <property type="match status" value="1"/>
</dbReference>
<dbReference type="GO" id="GO:0006260">
    <property type="term" value="P:DNA replication"/>
    <property type="evidence" value="ECO:0007669"/>
    <property type="project" value="InterPro"/>
</dbReference>
<dbReference type="InterPro" id="IPR014001">
    <property type="entry name" value="Helicase_ATP-bd"/>
</dbReference>
<dbReference type="GO" id="GO:0009378">
    <property type="term" value="F:four-way junction helicase activity"/>
    <property type="evidence" value="ECO:0007669"/>
    <property type="project" value="TreeGrafter"/>
</dbReference>
<dbReference type="SUPFAM" id="SSF47819">
    <property type="entry name" value="HRDC-like"/>
    <property type="match status" value="1"/>
</dbReference>
<evidence type="ECO:0000256" key="13">
    <source>
        <dbReference type="ARBA" id="ARBA00023204"/>
    </source>
</evidence>
<dbReference type="InterPro" id="IPR010997">
    <property type="entry name" value="HRDC-like_sf"/>
</dbReference>
<comment type="cofactor">
    <cofactor evidence="1">
        <name>Mg(2+)</name>
        <dbReference type="ChEBI" id="CHEBI:18420"/>
    </cofactor>
</comment>
<sequence>MKDALKVLKSYFGYSSFRKGQEDIINEIINKKDVVAIMPTGGGKSICYQVPALILDGITIVISPLISLMKDQVDGLNSIGINSAYINSSLSNLEINDILLKVKNEDIKILYIAPERLESMEFLNTISNAKVAQIAVDEAHCVSQWGHDFRSSYRRISKFINILKERPIVSAFTATATKEVREDIVKLLDLNNPKVFISGFDRENLKIIIEKGINKKAYILNYINANLDVSGIVYCATRKEVDSLYELLDERGLSVTRYHAGLSDDERKVNQEDFVYDRKSIIIATNAFGMGIDKPNIRYVIHYNMPKNIEGYYQEIGRAGRDSEKSECILLFSPGDVQKQKYIIDMGTVNPTRKLNELEKLQTMTDLVYYTGCYRRYILNYFGEELKEDCGNCSSCEFDGEVIDKTIDAQKVISCVYRMKRPYGIGIIVDVLRGSKNKKLVDFKLNELTTYGIMKDYSKDDLKEFINTLIANGYLNYNGEFPVVTPNEKSRNIVMGEEKVLFKEERKVQRIAEDNELFIILKNLRREIAENEGVPPYIVFGDNTLKEMSLRMPINKEQLLDISGVGEKKIDKYGDEFINKVKEYIENNSLEVNFEFLNAKSKTTNSKTTKRISDKKKSFEITIEELKEGRSFIDIAKDRDITVSTVMSHIYKFLSDGGKVDFEINFTNLFTKEDEEEVIRAIKKIGYNKLKPIKEEVRDDISYDTIKYIILKYTLDNNIN</sequence>
<dbReference type="Pfam" id="PF00270">
    <property type="entry name" value="DEAD"/>
    <property type="match status" value="1"/>
</dbReference>
<dbReference type="Proteomes" id="UP000030635">
    <property type="component" value="Chromosome"/>
</dbReference>
<keyword evidence="14" id="KW-0413">Isomerase</keyword>
<dbReference type="GO" id="GO:0043138">
    <property type="term" value="F:3'-5' DNA helicase activity"/>
    <property type="evidence" value="ECO:0007669"/>
    <property type="project" value="UniProtKB-EC"/>
</dbReference>
<keyword evidence="7 20" id="KW-0378">Hydrolase</keyword>
<dbReference type="GO" id="GO:0046872">
    <property type="term" value="F:metal ion binding"/>
    <property type="evidence" value="ECO:0007669"/>
    <property type="project" value="UniProtKB-KW"/>
</dbReference>
<comment type="cofactor">
    <cofactor evidence="2">
        <name>Zn(2+)</name>
        <dbReference type="ChEBI" id="CHEBI:29105"/>
    </cofactor>
</comment>
<dbReference type="FunFam" id="1.10.150.80:FF:000002">
    <property type="entry name" value="ATP-dependent DNA helicase RecQ"/>
    <property type="match status" value="1"/>
</dbReference>
<dbReference type="InterPro" id="IPR029491">
    <property type="entry name" value="Helicase_HTH"/>
</dbReference>
<dbReference type="NCBIfam" id="TIGR01389">
    <property type="entry name" value="recQ"/>
    <property type="match status" value="1"/>
</dbReference>
<evidence type="ECO:0000256" key="12">
    <source>
        <dbReference type="ARBA" id="ARBA00023172"/>
    </source>
</evidence>
<evidence type="ECO:0000313" key="21">
    <source>
        <dbReference type="Proteomes" id="UP000030635"/>
    </source>
</evidence>
<dbReference type="EC" id="5.6.2.4" evidence="16"/>
<dbReference type="eggNOG" id="COG0514">
    <property type="taxonomic scope" value="Bacteria"/>
</dbReference>
<dbReference type="STRING" id="1561.NPD11_1150"/>
<dbReference type="Gene3D" id="3.40.50.300">
    <property type="entry name" value="P-loop containing nucleotide triphosphate hydrolases"/>
    <property type="match status" value="2"/>
</dbReference>
<evidence type="ECO:0000256" key="5">
    <source>
        <dbReference type="ARBA" id="ARBA00022741"/>
    </source>
</evidence>
<evidence type="ECO:0000313" key="20">
    <source>
        <dbReference type="EMBL" id="AIY84628.1"/>
    </source>
</evidence>
<evidence type="ECO:0000256" key="8">
    <source>
        <dbReference type="ARBA" id="ARBA00022806"/>
    </source>
</evidence>
<dbReference type="FunFam" id="3.40.50.300:FF:000296">
    <property type="entry name" value="ATP-dependent DNA helicase RecQ"/>
    <property type="match status" value="1"/>
</dbReference>
<dbReference type="InterPro" id="IPR001650">
    <property type="entry name" value="Helicase_C-like"/>
</dbReference>
<dbReference type="GO" id="GO:0043590">
    <property type="term" value="C:bacterial nucleoid"/>
    <property type="evidence" value="ECO:0007669"/>
    <property type="project" value="TreeGrafter"/>
</dbReference>
<feature type="domain" description="Helicase ATP-binding" evidence="18">
    <location>
        <begin position="25"/>
        <end position="194"/>
    </location>
</feature>
<dbReference type="Gene3D" id="1.10.10.1390">
    <property type="entry name" value="ATP-dependent DNA helicase RecQ"/>
    <property type="match status" value="1"/>
</dbReference>
<keyword evidence="11" id="KW-0238">DNA-binding</keyword>
<dbReference type="InterPro" id="IPR044876">
    <property type="entry name" value="HRDC_dom_sf"/>
</dbReference>
<evidence type="ECO:0000256" key="11">
    <source>
        <dbReference type="ARBA" id="ARBA00023125"/>
    </source>
</evidence>
<dbReference type="Pfam" id="PF16124">
    <property type="entry name" value="RecQ_Zn_bind"/>
    <property type="match status" value="1"/>
</dbReference>
<dbReference type="CDD" id="cd17920">
    <property type="entry name" value="DEXHc_RecQ"/>
    <property type="match status" value="1"/>
</dbReference>
<dbReference type="SMART" id="SM00341">
    <property type="entry name" value="HRDC"/>
    <property type="match status" value="1"/>
</dbReference>
<dbReference type="GO" id="GO:0005524">
    <property type="term" value="F:ATP binding"/>
    <property type="evidence" value="ECO:0007669"/>
    <property type="project" value="UniProtKB-KW"/>
</dbReference>
<keyword evidence="6" id="KW-0227">DNA damage</keyword>
<name>A0A0A7FYF2_9CLOT</name>
<dbReference type="InterPro" id="IPR006293">
    <property type="entry name" value="DNA_helicase_ATP-dep_RecQ_bac"/>
</dbReference>
<keyword evidence="5" id="KW-0547">Nucleotide-binding</keyword>
<dbReference type="SUPFAM" id="SSF52540">
    <property type="entry name" value="P-loop containing nucleoside triphosphate hydrolases"/>
    <property type="match status" value="1"/>
</dbReference>
<dbReference type="PROSITE" id="PS50967">
    <property type="entry name" value="HRDC"/>
    <property type="match status" value="1"/>
</dbReference>
<keyword evidence="10" id="KW-0067">ATP-binding</keyword>
<dbReference type="PANTHER" id="PTHR13710">
    <property type="entry name" value="DNA HELICASE RECQ FAMILY MEMBER"/>
    <property type="match status" value="1"/>
</dbReference>
<gene>
    <name evidence="20" type="primary">recQ</name>
    <name evidence="20" type="ORF">U729_1866</name>
</gene>
<dbReference type="InterPro" id="IPR036388">
    <property type="entry name" value="WH-like_DNA-bd_sf"/>
</dbReference>
<feature type="domain" description="HRDC" evidence="17">
    <location>
        <begin position="511"/>
        <end position="591"/>
    </location>
</feature>
<dbReference type="EMBL" id="CP006905">
    <property type="protein sequence ID" value="AIY84628.1"/>
    <property type="molecule type" value="Genomic_DNA"/>
</dbReference>
<dbReference type="OrthoDB" id="9763310at2"/>
<comment type="catalytic activity">
    <reaction evidence="15">
        <text>Couples ATP hydrolysis with the unwinding of duplex DNA by translocating in the 3'-5' direction.</text>
        <dbReference type="EC" id="5.6.2.4"/>
    </reaction>
</comment>
<dbReference type="KEGG" id="cbv:U729_1866"/>
<dbReference type="Gene3D" id="1.10.10.10">
    <property type="entry name" value="Winged helix-like DNA-binding domain superfamily/Winged helix DNA-binding domain"/>
    <property type="match status" value="1"/>
</dbReference>
<keyword evidence="4" id="KW-0479">Metal-binding</keyword>
<evidence type="ECO:0000259" key="18">
    <source>
        <dbReference type="PROSITE" id="PS51192"/>
    </source>
</evidence>
<proteinExistence type="inferred from homology"/>
<evidence type="ECO:0000259" key="19">
    <source>
        <dbReference type="PROSITE" id="PS51194"/>
    </source>
</evidence>
<dbReference type="GO" id="GO:0009432">
    <property type="term" value="P:SOS response"/>
    <property type="evidence" value="ECO:0007669"/>
    <property type="project" value="UniProtKB-UniRule"/>
</dbReference>
<dbReference type="GO" id="GO:0003677">
    <property type="term" value="F:DNA binding"/>
    <property type="evidence" value="ECO:0007669"/>
    <property type="project" value="UniProtKB-KW"/>
</dbReference>
<reference evidence="20 21" key="1">
    <citation type="journal article" date="2015" name="Infect. Genet. Evol.">
        <title>Genomic sequences of six botulinum neurotoxin-producing strains representing three clostridial species illustrate the mobility and diversity of botulinum neurotoxin genes.</title>
        <authorList>
            <person name="Smith T.J."/>
            <person name="Hill K.K."/>
            <person name="Xie G."/>
            <person name="Foley B.T."/>
            <person name="Williamson C.H."/>
            <person name="Foster J.T."/>
            <person name="Johnson S.L."/>
            <person name="Chertkov O."/>
            <person name="Teshima H."/>
            <person name="Gibbons H.S."/>
            <person name="Johnsky L.A."/>
            <person name="Karavis M.A."/>
            <person name="Smith L.A."/>
        </authorList>
    </citation>
    <scope>NUCLEOTIDE SEQUENCE [LARGE SCALE GENOMIC DNA]</scope>
    <source>
        <strain evidence="20">Sullivan</strain>
    </source>
</reference>
<evidence type="ECO:0000256" key="7">
    <source>
        <dbReference type="ARBA" id="ARBA00022801"/>
    </source>
</evidence>
<dbReference type="GO" id="GO:0005737">
    <property type="term" value="C:cytoplasm"/>
    <property type="evidence" value="ECO:0007669"/>
    <property type="project" value="TreeGrafter"/>
</dbReference>
<dbReference type="NCBIfam" id="TIGR00614">
    <property type="entry name" value="recQ_fam"/>
    <property type="match status" value="1"/>
</dbReference>
<organism evidence="20 21">
    <name type="scientific">Clostridium baratii str. Sullivan</name>
    <dbReference type="NCBI Taxonomy" id="1415775"/>
    <lineage>
        <taxon>Bacteria</taxon>
        <taxon>Bacillati</taxon>
        <taxon>Bacillota</taxon>
        <taxon>Clostridia</taxon>
        <taxon>Eubacteriales</taxon>
        <taxon>Clostridiaceae</taxon>
        <taxon>Clostridium</taxon>
    </lineage>
</organism>
<dbReference type="PROSITE" id="PS51192">
    <property type="entry name" value="HELICASE_ATP_BIND_1"/>
    <property type="match status" value="1"/>
</dbReference>
<keyword evidence="21" id="KW-1185">Reference proteome</keyword>
<evidence type="ECO:0000256" key="16">
    <source>
        <dbReference type="NCBIfam" id="TIGR01389"/>
    </source>
</evidence>
<feature type="domain" description="Helicase C-terminal" evidence="19">
    <location>
        <begin position="214"/>
        <end position="362"/>
    </location>
</feature>
<dbReference type="PROSITE" id="PS51194">
    <property type="entry name" value="HELICASE_CTER"/>
    <property type="match status" value="1"/>
</dbReference>
<evidence type="ECO:0000256" key="10">
    <source>
        <dbReference type="ARBA" id="ARBA00022840"/>
    </source>
</evidence>
<evidence type="ECO:0000256" key="2">
    <source>
        <dbReference type="ARBA" id="ARBA00001947"/>
    </source>
</evidence>
<dbReference type="SMART" id="SM00487">
    <property type="entry name" value="DEXDc"/>
    <property type="match status" value="1"/>
</dbReference>
<dbReference type="GO" id="GO:0006310">
    <property type="term" value="P:DNA recombination"/>
    <property type="evidence" value="ECO:0007669"/>
    <property type="project" value="UniProtKB-UniRule"/>
</dbReference>
<evidence type="ECO:0000256" key="6">
    <source>
        <dbReference type="ARBA" id="ARBA00022763"/>
    </source>
</evidence>
<dbReference type="InterPro" id="IPR011545">
    <property type="entry name" value="DEAD/DEAH_box_helicase_dom"/>
</dbReference>
<dbReference type="Pfam" id="PF00271">
    <property type="entry name" value="Helicase_C"/>
    <property type="match status" value="1"/>
</dbReference>
<dbReference type="InterPro" id="IPR027417">
    <property type="entry name" value="P-loop_NTPase"/>
</dbReference>
<evidence type="ECO:0000256" key="4">
    <source>
        <dbReference type="ARBA" id="ARBA00022723"/>
    </source>
</evidence>